<dbReference type="EMBL" id="FO117617">
    <property type="protein sequence ID" value="CCG00779.1"/>
    <property type="molecule type" value="Genomic_DNA"/>
</dbReference>
<dbReference type="Gene3D" id="1.25.40.10">
    <property type="entry name" value="Tetratricopeptide repeat domain"/>
    <property type="match status" value="1"/>
</dbReference>
<dbReference type="AlphaFoldDB" id="H6RI67"/>
<protein>
    <submittedName>
        <fullName evidence="1">Tetratricopeptide repeat containing protein</fullName>
    </submittedName>
</protein>
<sequence>MAKASYYKGDFEWAKTQLKVLKSSATQLIANDAQDLYLLITDNAIEDSTYTGLKAFARAELLHYQNRNTEALAAYDSLLVSQKGKSIEDEALLAQAILFEKNKEFNKAEQNYIKITTLHKEDILADDAFYRLGNLYATVLNQPEKAKIQYEQIIFNFADSIFYVEAQQKYRKLRGDAIN</sequence>
<gene>
    <name evidence="1" type="ORF">VIS_S18BMA40001</name>
</gene>
<organism evidence="1">
    <name type="scientific">uncultured Flavobacteriia bacterium</name>
    <dbReference type="NCBI Taxonomy" id="212695"/>
    <lineage>
        <taxon>Bacteria</taxon>
        <taxon>Pseudomonadati</taxon>
        <taxon>Bacteroidota</taxon>
        <taxon>Flavobacteriia</taxon>
        <taxon>environmental samples</taxon>
    </lineage>
</organism>
<reference evidence="1" key="1">
    <citation type="journal article" date="2012" name="Environ. Microbiol.">
        <title>Genomic content of uncultured Bacteroidetes from contrasting oceanic provinces in the North Atlantic Ocean.</title>
        <authorList>
            <person name="Gomez-Pereira P.R."/>
            <person name="Schuler M."/>
            <person name="Fuchs B.M."/>
            <person name="Bennke C."/>
            <person name="Teeling H."/>
            <person name="Waldmann J."/>
            <person name="Richter M."/>
            <person name="Barbe V."/>
            <person name="Bataille E."/>
            <person name="Glockner F.O."/>
            <person name="Amann R."/>
        </authorList>
    </citation>
    <scope>NUCLEOTIDE SEQUENCE</scope>
</reference>
<dbReference type="SUPFAM" id="SSF48452">
    <property type="entry name" value="TPR-like"/>
    <property type="match status" value="1"/>
</dbReference>
<dbReference type="InterPro" id="IPR011990">
    <property type="entry name" value="TPR-like_helical_dom_sf"/>
</dbReference>
<proteinExistence type="predicted"/>
<evidence type="ECO:0000313" key="1">
    <source>
        <dbReference type="EMBL" id="CCG00779.1"/>
    </source>
</evidence>
<name>H6RI67_9BACT</name>
<accession>H6RI67</accession>
<reference evidence="1" key="2">
    <citation type="submission" date="2012-02" db="EMBL/GenBank/DDBJ databases">
        <authorList>
            <person name="Genoscope - CEA"/>
        </authorList>
    </citation>
    <scope>NUCLEOTIDE SEQUENCE</scope>
</reference>